<feature type="compositionally biased region" description="Gly residues" evidence="1">
    <location>
        <begin position="542"/>
        <end position="553"/>
    </location>
</feature>
<feature type="region of interest" description="Disordered" evidence="1">
    <location>
        <begin position="279"/>
        <end position="994"/>
    </location>
</feature>
<dbReference type="AlphaFoldDB" id="A0A8H7H7F5"/>
<evidence type="ECO:0000313" key="3">
    <source>
        <dbReference type="Proteomes" id="UP000650582"/>
    </source>
</evidence>
<feature type="compositionally biased region" description="Gly residues" evidence="1">
    <location>
        <begin position="706"/>
        <end position="724"/>
    </location>
</feature>
<feature type="compositionally biased region" description="Polar residues" evidence="1">
    <location>
        <begin position="682"/>
        <end position="691"/>
    </location>
</feature>
<dbReference type="PANTHER" id="PTHR44376:SF5">
    <property type="entry name" value="TRANSCRIPTIONAL COREPRESSOR LEUNIG ISOFORM X1"/>
    <property type="match status" value="1"/>
</dbReference>
<evidence type="ECO:0000256" key="1">
    <source>
        <dbReference type="SAM" id="MobiDB-lite"/>
    </source>
</evidence>
<feature type="region of interest" description="Disordered" evidence="1">
    <location>
        <begin position="1"/>
        <end position="34"/>
    </location>
</feature>
<feature type="compositionally biased region" description="Polar residues" evidence="1">
    <location>
        <begin position="916"/>
        <end position="932"/>
    </location>
</feature>
<feature type="compositionally biased region" description="Low complexity" evidence="1">
    <location>
        <begin position="522"/>
        <end position="539"/>
    </location>
</feature>
<feature type="compositionally biased region" description="Pro residues" evidence="1">
    <location>
        <begin position="418"/>
        <end position="436"/>
    </location>
</feature>
<feature type="compositionally biased region" description="Polar residues" evidence="1">
    <location>
        <begin position="394"/>
        <end position="405"/>
    </location>
</feature>
<dbReference type="InterPro" id="IPR044716">
    <property type="entry name" value="LEUNIG-like"/>
</dbReference>
<feature type="compositionally biased region" description="Basic and acidic residues" evidence="1">
    <location>
        <begin position="593"/>
        <end position="607"/>
    </location>
</feature>
<feature type="compositionally biased region" description="Low complexity" evidence="1">
    <location>
        <begin position="406"/>
        <end position="417"/>
    </location>
</feature>
<dbReference type="InterPro" id="IPR006594">
    <property type="entry name" value="LisH"/>
</dbReference>
<evidence type="ECO:0000313" key="2">
    <source>
        <dbReference type="EMBL" id="KAF8677744.1"/>
    </source>
</evidence>
<dbReference type="PROSITE" id="PS50896">
    <property type="entry name" value="LISH"/>
    <property type="match status" value="1"/>
</dbReference>
<organism evidence="2 3">
    <name type="scientific">Rhizoctonia solani</name>
    <dbReference type="NCBI Taxonomy" id="456999"/>
    <lineage>
        <taxon>Eukaryota</taxon>
        <taxon>Fungi</taxon>
        <taxon>Dikarya</taxon>
        <taxon>Basidiomycota</taxon>
        <taxon>Agaricomycotina</taxon>
        <taxon>Agaricomycetes</taxon>
        <taxon>Cantharellales</taxon>
        <taxon>Ceratobasidiaceae</taxon>
        <taxon>Rhizoctonia</taxon>
    </lineage>
</organism>
<feature type="compositionally biased region" description="Polar residues" evidence="1">
    <location>
        <begin position="283"/>
        <end position="296"/>
    </location>
</feature>
<feature type="compositionally biased region" description="Low complexity" evidence="1">
    <location>
        <begin position="341"/>
        <end position="384"/>
    </location>
</feature>
<feature type="compositionally biased region" description="Pro residues" evidence="1">
    <location>
        <begin position="971"/>
        <end position="988"/>
    </location>
</feature>
<feature type="compositionally biased region" description="Low complexity" evidence="1">
    <location>
        <begin position="480"/>
        <end position="506"/>
    </location>
</feature>
<feature type="compositionally biased region" description="Low complexity" evidence="1">
    <location>
        <begin position="15"/>
        <end position="34"/>
    </location>
</feature>
<feature type="compositionally biased region" description="Low complexity" evidence="1">
    <location>
        <begin position="792"/>
        <end position="818"/>
    </location>
</feature>
<dbReference type="EMBL" id="JACYCC010000040">
    <property type="protein sequence ID" value="KAF8677744.1"/>
    <property type="molecule type" value="Genomic_DNA"/>
</dbReference>
<comment type="caution">
    <text evidence="2">The sequence shown here is derived from an EMBL/GenBank/DDBJ whole genome shotgun (WGS) entry which is preliminary data.</text>
</comment>
<proteinExistence type="predicted"/>
<feature type="compositionally biased region" description="Low complexity" evidence="1">
    <location>
        <begin position="653"/>
        <end position="671"/>
    </location>
</feature>
<protein>
    <recommendedName>
        <fullName evidence="4">LisH domain-containing protein</fullName>
    </recommendedName>
</protein>
<dbReference type="SMART" id="SM00667">
    <property type="entry name" value="LisH"/>
    <property type="match status" value="1"/>
</dbReference>
<feature type="compositionally biased region" description="Low complexity" evidence="1">
    <location>
        <begin position="437"/>
        <end position="448"/>
    </location>
</feature>
<evidence type="ECO:0008006" key="4">
    <source>
        <dbReference type="Google" id="ProtNLM"/>
    </source>
</evidence>
<sequence>MLFAATSSPHPPHTAGPSTASSSTTSPTGTHSTVATTIGNRHRSWDEDKHLHLYILDYCRRRKFAETASAFEREARISPDSRPNFDAPQGLLFEHSTLSAPTLFPPARASRVPSMSMCVACLFTHLSTDFSLPILFVFPLRRCACSTPHHRQSHALPCPVLQLLSDLPPASPCGPNTRITFHSISPSTSTPIYSLALVSPCRVSNTRFSTGIKSGTASPPGHYLLRLPAGIDLIRLFFWDDSTMARLRKLAMHEKDEQNRTRSMSMSMTGHSHPMMAGIAPSINGSGTASTMSTPAMANMPNPLAGPRPQSQASGRIPQQPGMGQPGQPGMGPGASGQPGMGPQQQGPGMPPGQMNGPPQQPGMAGPPQVMGLQGQQRPQQPGMGMPPGPMQMTPSMTHASTPHASTPSAPHISSSPSPVPTPPQTFPGGPGPGPSPQQTQFNPQFNPSQPPFSGPNGPGAGQPPFPGQPGQFQGGPGGNQQQFRPGPGQSGPPGQNGPFPSGSGPAFQPGANGPGPASQNFGPGQQGFPPGAPGSQPFQPGPGGQFSGGPSGTGFPPNARPVQGPGGMFNQTPDWAQRPPPNNNMGPGGPEQGRRPDGSWPDDGRPRPGPGGMMGQPPSKMGPNPGMLRYPPGPPQMMGMNGPQPGMGGGPQQQQMGGPQQMGGLPMGGPQPSPKEDPRSITPQQTQAGWTNEGGVNMQRRPGVAGQGGQMGPSGMPGPGPGRGFNPQGPPQGPGQQGQGQKRPVSPPPAATMSLGGSPPDPKRPRPNDPGPGALVESRTGPDGRPTSSKGGPPFQGMQQQQGNPGMNGQGPNPQQQRLQADQQYTMEMRGAILRQGGPQAPPFAKNPGQVNGAGPGQRGSRPPDAPSPASGGDSAGQPRQVMNVKGQASGSMGPPASPSLTHRNVGGVKKPESAGSSPALASSTVPNGMNNPGDRSHTPVKPSDTHSPMPVPMVRPQSAQPAMNQGPSGIPPPPPGSAPPMFPPAQSPSNGILTFDGKFGDQFDFSGGMDFPTFGNDILADMDPMFGIDSVGWTNDD</sequence>
<reference evidence="2" key="1">
    <citation type="submission" date="2020-09" db="EMBL/GenBank/DDBJ databases">
        <title>Comparative genome analyses of four rice-infecting Rhizoctonia solani isolates reveal extensive enrichment of homogalacturonan modification genes.</title>
        <authorList>
            <person name="Lee D.-Y."/>
            <person name="Jeon J."/>
            <person name="Kim K.-T."/>
            <person name="Cheong K."/>
            <person name="Song H."/>
            <person name="Choi G."/>
            <person name="Ko J."/>
            <person name="Opiyo S.O."/>
            <person name="Zuo S."/>
            <person name="Madhav S."/>
            <person name="Lee Y.-H."/>
            <person name="Wang G.-L."/>
        </authorList>
    </citation>
    <scope>NUCLEOTIDE SEQUENCE</scope>
    <source>
        <strain evidence="2">AG1-IA YN-7</strain>
    </source>
</reference>
<accession>A0A8H7H7F5</accession>
<name>A0A8H7H7F5_9AGAM</name>
<dbReference type="PANTHER" id="PTHR44376">
    <property type="entry name" value="TRANSCRIPTIONAL REGULATOR OF FILAMENTOUS GROWTH FLO8"/>
    <property type="match status" value="1"/>
</dbReference>
<feature type="compositionally biased region" description="Gly residues" evidence="1">
    <location>
        <begin position="324"/>
        <end position="340"/>
    </location>
</feature>
<gene>
    <name evidence="2" type="ORF">RHS04_06057</name>
</gene>
<dbReference type="GO" id="GO:0003714">
    <property type="term" value="F:transcription corepressor activity"/>
    <property type="evidence" value="ECO:0007669"/>
    <property type="project" value="InterPro"/>
</dbReference>
<dbReference type="Proteomes" id="UP000650582">
    <property type="component" value="Unassembled WGS sequence"/>
</dbReference>